<reference evidence="7 8" key="1">
    <citation type="journal article" date="2019" name="Nat. Ecol. Evol.">
        <title>Megaphylogeny resolves global patterns of mushroom evolution.</title>
        <authorList>
            <person name="Varga T."/>
            <person name="Krizsan K."/>
            <person name="Foldi C."/>
            <person name="Dima B."/>
            <person name="Sanchez-Garcia M."/>
            <person name="Sanchez-Ramirez S."/>
            <person name="Szollosi G.J."/>
            <person name="Szarkandi J.G."/>
            <person name="Papp V."/>
            <person name="Albert L."/>
            <person name="Andreopoulos W."/>
            <person name="Angelini C."/>
            <person name="Antonin V."/>
            <person name="Barry K.W."/>
            <person name="Bougher N.L."/>
            <person name="Buchanan P."/>
            <person name="Buyck B."/>
            <person name="Bense V."/>
            <person name="Catcheside P."/>
            <person name="Chovatia M."/>
            <person name="Cooper J."/>
            <person name="Damon W."/>
            <person name="Desjardin D."/>
            <person name="Finy P."/>
            <person name="Geml J."/>
            <person name="Haridas S."/>
            <person name="Hughes K."/>
            <person name="Justo A."/>
            <person name="Karasinski D."/>
            <person name="Kautmanova I."/>
            <person name="Kiss B."/>
            <person name="Kocsube S."/>
            <person name="Kotiranta H."/>
            <person name="LaButti K.M."/>
            <person name="Lechner B.E."/>
            <person name="Liimatainen K."/>
            <person name="Lipzen A."/>
            <person name="Lukacs Z."/>
            <person name="Mihaltcheva S."/>
            <person name="Morgado L.N."/>
            <person name="Niskanen T."/>
            <person name="Noordeloos M.E."/>
            <person name="Ohm R.A."/>
            <person name="Ortiz-Santana B."/>
            <person name="Ovrebo C."/>
            <person name="Racz N."/>
            <person name="Riley R."/>
            <person name="Savchenko A."/>
            <person name="Shiryaev A."/>
            <person name="Soop K."/>
            <person name="Spirin V."/>
            <person name="Szebenyi C."/>
            <person name="Tomsovsky M."/>
            <person name="Tulloss R.E."/>
            <person name="Uehling J."/>
            <person name="Grigoriev I.V."/>
            <person name="Vagvolgyi C."/>
            <person name="Papp T."/>
            <person name="Martin F.M."/>
            <person name="Miettinen O."/>
            <person name="Hibbett D.S."/>
            <person name="Nagy L.G."/>
        </authorList>
    </citation>
    <scope>NUCLEOTIDE SEQUENCE [LARGE SCALE GENOMIC DNA]</scope>
    <source>
        <strain evidence="7 8">OMC1185</strain>
    </source>
</reference>
<proteinExistence type="predicted"/>
<dbReference type="Pfam" id="PF04142">
    <property type="entry name" value="Nuc_sug_transp"/>
    <property type="match status" value="1"/>
</dbReference>
<dbReference type="STRING" id="5364.A0A5C3MNR0"/>
<evidence type="ECO:0000313" key="8">
    <source>
        <dbReference type="Proteomes" id="UP000305948"/>
    </source>
</evidence>
<dbReference type="GO" id="GO:0000139">
    <property type="term" value="C:Golgi membrane"/>
    <property type="evidence" value="ECO:0007669"/>
    <property type="project" value="InterPro"/>
</dbReference>
<protein>
    <recommendedName>
        <fullName evidence="9">Nucleotide-sugar transporter</fullName>
    </recommendedName>
</protein>
<accession>A0A5C3MNR0</accession>
<keyword evidence="8" id="KW-1185">Reference proteome</keyword>
<feature type="compositionally biased region" description="Low complexity" evidence="5">
    <location>
        <begin position="40"/>
        <end position="49"/>
    </location>
</feature>
<feature type="compositionally biased region" description="Pro residues" evidence="5">
    <location>
        <begin position="516"/>
        <end position="526"/>
    </location>
</feature>
<evidence type="ECO:0000256" key="6">
    <source>
        <dbReference type="SAM" id="Phobius"/>
    </source>
</evidence>
<evidence type="ECO:0000256" key="2">
    <source>
        <dbReference type="ARBA" id="ARBA00022692"/>
    </source>
</evidence>
<feature type="region of interest" description="Disordered" evidence="5">
    <location>
        <begin position="486"/>
        <end position="535"/>
    </location>
</feature>
<dbReference type="Proteomes" id="UP000305948">
    <property type="component" value="Unassembled WGS sequence"/>
</dbReference>
<dbReference type="NCBIfam" id="TIGR00803">
    <property type="entry name" value="nst"/>
    <property type="match status" value="1"/>
</dbReference>
<keyword evidence="2 6" id="KW-0812">Transmembrane</keyword>
<evidence type="ECO:0000256" key="1">
    <source>
        <dbReference type="ARBA" id="ARBA00004141"/>
    </source>
</evidence>
<feature type="region of interest" description="Disordered" evidence="5">
    <location>
        <begin position="1"/>
        <end position="64"/>
    </location>
</feature>
<feature type="transmembrane region" description="Helical" evidence="6">
    <location>
        <begin position="240"/>
        <end position="257"/>
    </location>
</feature>
<keyword evidence="3 6" id="KW-1133">Transmembrane helix</keyword>
<dbReference type="InterPro" id="IPR037185">
    <property type="entry name" value="EmrE-like"/>
</dbReference>
<dbReference type="AlphaFoldDB" id="A0A5C3MNR0"/>
<evidence type="ECO:0000256" key="3">
    <source>
        <dbReference type="ARBA" id="ARBA00022989"/>
    </source>
</evidence>
<name>A0A5C3MNR0_9AGAM</name>
<evidence type="ECO:0008006" key="9">
    <source>
        <dbReference type="Google" id="ProtNLM"/>
    </source>
</evidence>
<dbReference type="GO" id="GO:0015165">
    <property type="term" value="F:pyrimidine nucleotide-sugar transmembrane transporter activity"/>
    <property type="evidence" value="ECO:0007669"/>
    <property type="project" value="InterPro"/>
</dbReference>
<keyword evidence="4 6" id="KW-0472">Membrane</keyword>
<evidence type="ECO:0000256" key="5">
    <source>
        <dbReference type="SAM" id="MobiDB-lite"/>
    </source>
</evidence>
<feature type="transmembrane region" description="Helical" evidence="6">
    <location>
        <begin position="284"/>
        <end position="302"/>
    </location>
</feature>
<evidence type="ECO:0000256" key="4">
    <source>
        <dbReference type="ARBA" id="ARBA00023136"/>
    </source>
</evidence>
<comment type="subcellular location">
    <subcellularLocation>
        <location evidence="1">Membrane</location>
        <topology evidence="1">Multi-pass membrane protein</topology>
    </subcellularLocation>
</comment>
<feature type="transmembrane region" description="Helical" evidence="6">
    <location>
        <begin position="314"/>
        <end position="334"/>
    </location>
</feature>
<feature type="transmembrane region" description="Helical" evidence="6">
    <location>
        <begin position="354"/>
        <end position="374"/>
    </location>
</feature>
<organism evidence="7 8">
    <name type="scientific">Heliocybe sulcata</name>
    <dbReference type="NCBI Taxonomy" id="5364"/>
    <lineage>
        <taxon>Eukaryota</taxon>
        <taxon>Fungi</taxon>
        <taxon>Dikarya</taxon>
        <taxon>Basidiomycota</taxon>
        <taxon>Agaricomycotina</taxon>
        <taxon>Agaricomycetes</taxon>
        <taxon>Gloeophyllales</taxon>
        <taxon>Gloeophyllaceae</taxon>
        <taxon>Heliocybe</taxon>
    </lineage>
</organism>
<evidence type="ECO:0000313" key="7">
    <source>
        <dbReference type="EMBL" id="TFK46630.1"/>
    </source>
</evidence>
<dbReference type="PANTHER" id="PTHR10231">
    <property type="entry name" value="NUCLEOTIDE-SUGAR TRANSMEMBRANE TRANSPORTER"/>
    <property type="match status" value="1"/>
</dbReference>
<dbReference type="OrthoDB" id="408493at2759"/>
<dbReference type="SUPFAM" id="SSF103481">
    <property type="entry name" value="Multidrug resistance efflux transporter EmrE"/>
    <property type="match status" value="1"/>
</dbReference>
<sequence>MSHTLHPRASSVNVATPTSPDMHHRPPPMLRHGSSTPYLSPSGYSTPRGSPSPRPAPLLPAGSNSNFVDLSSKGEYSAGNGAAVAPQESSPKILGLPLKYVSLVTLAVQNAALSIVMHYSRVFTPPSQAYSPASAVLLNELLKGGISLVIAFIRVCNASDAPWSQRPLSAANRLYREIFSPDCWKLSIPALLYVVQNSLQFVAISNLPVATFQVTYQMKILTTAAFSVAMLRKKLTPVKWLALTFLALGVGIVQIQSGGPPKKEIPVGSAHDLAPMHFMNPLKGFGAVTAACFTSGLAGVYFEMVLKNSKADLWVRNVQLSFFSLIPAVLPILYAPQTHNSRGFFLDLFRNFGGWAWATVATQVFGGLVTAVVIKYSDNILKGFATSLSIILSFSASVVLFNFRITPSFVLGSSTVLAATWMYNQPAGQEMPPIPNVMMTSISGKTINPDFPGTPISSDMPIIGQFPPPKKASPFGSPRAFASALGLAGEKSEDEFSDTADTSHYLNAPYGSPFPSRTPSPAPPSRMPSYSNLRQ</sequence>
<feature type="transmembrane region" description="Helical" evidence="6">
    <location>
        <begin position="381"/>
        <end position="403"/>
    </location>
</feature>
<dbReference type="EMBL" id="ML213528">
    <property type="protein sequence ID" value="TFK46630.1"/>
    <property type="molecule type" value="Genomic_DNA"/>
</dbReference>
<dbReference type="InterPro" id="IPR007271">
    <property type="entry name" value="Nuc_sug_transpt"/>
</dbReference>
<feature type="compositionally biased region" description="Polar residues" evidence="5">
    <location>
        <begin position="10"/>
        <end position="19"/>
    </location>
</feature>
<gene>
    <name evidence="7" type="ORF">OE88DRAFT_876986</name>
</gene>